<evidence type="ECO:0000256" key="4">
    <source>
        <dbReference type="ARBA" id="ARBA00023288"/>
    </source>
</evidence>
<gene>
    <name evidence="6" type="ORF">M8231_09055</name>
</gene>
<dbReference type="InterPro" id="IPR018660">
    <property type="entry name" value="MliC"/>
</dbReference>
<dbReference type="Pfam" id="PF09864">
    <property type="entry name" value="MliC"/>
    <property type="match status" value="1"/>
</dbReference>
<evidence type="ECO:0000313" key="7">
    <source>
        <dbReference type="Proteomes" id="UP001055429"/>
    </source>
</evidence>
<evidence type="ECO:0000313" key="6">
    <source>
        <dbReference type="EMBL" id="URI13979.1"/>
    </source>
</evidence>
<protein>
    <submittedName>
        <fullName evidence="6">MliC family protein</fullName>
    </submittedName>
</protein>
<evidence type="ECO:0000256" key="3">
    <source>
        <dbReference type="ARBA" id="ARBA00023139"/>
    </source>
</evidence>
<evidence type="ECO:0000256" key="2">
    <source>
        <dbReference type="ARBA" id="ARBA00023136"/>
    </source>
</evidence>
<dbReference type="PROSITE" id="PS51257">
    <property type="entry name" value="PROKAR_LIPOPROTEIN"/>
    <property type="match status" value="1"/>
</dbReference>
<evidence type="ECO:0000259" key="5">
    <source>
        <dbReference type="Pfam" id="PF09864"/>
    </source>
</evidence>
<sequence length="141" mass="15382">MIKLDPPQSILFAGLAALTVMTACGPDPSRAPTTGDEVKERAIEAQTARKRTGAELQDRILNNVVHAVYLCDNGERLTVDFDNPREMATVRNSSGEAVDLYQQRAADGIWYRASGVELRGKGVMATWSVEGRQSTDCRAVD</sequence>
<feature type="domain" description="C-type lysozyme inhibitor" evidence="5">
    <location>
        <begin position="69"/>
        <end position="133"/>
    </location>
</feature>
<dbReference type="EMBL" id="CP097649">
    <property type="protein sequence ID" value="URI13979.1"/>
    <property type="molecule type" value="Genomic_DNA"/>
</dbReference>
<keyword evidence="1" id="KW-0732">Signal</keyword>
<evidence type="ECO:0000256" key="1">
    <source>
        <dbReference type="ARBA" id="ARBA00022729"/>
    </source>
</evidence>
<keyword evidence="4" id="KW-0449">Lipoprotein</keyword>
<organism evidence="6 7">
    <name type="scientific">Brevundimonas albigilva</name>
    <dbReference type="NCBI Taxonomy" id="1312364"/>
    <lineage>
        <taxon>Bacteria</taxon>
        <taxon>Pseudomonadati</taxon>
        <taxon>Pseudomonadota</taxon>
        <taxon>Alphaproteobacteria</taxon>
        <taxon>Caulobacterales</taxon>
        <taxon>Caulobacteraceae</taxon>
        <taxon>Brevundimonas</taxon>
    </lineage>
</organism>
<proteinExistence type="predicted"/>
<keyword evidence="2" id="KW-0472">Membrane</keyword>
<dbReference type="SUPFAM" id="SSF141488">
    <property type="entry name" value="YdhA-like"/>
    <property type="match status" value="1"/>
</dbReference>
<dbReference type="Proteomes" id="UP001055429">
    <property type="component" value="Chromosome"/>
</dbReference>
<dbReference type="RefSeq" id="WP_249750207.1">
    <property type="nucleotide sequence ID" value="NZ_CP097298.1"/>
</dbReference>
<dbReference type="Gene3D" id="2.40.128.200">
    <property type="match status" value="1"/>
</dbReference>
<keyword evidence="7" id="KW-1185">Reference proteome</keyword>
<keyword evidence="3" id="KW-0564">Palmitate</keyword>
<accession>A0ABY4SI79</accession>
<reference evidence="6" key="1">
    <citation type="submission" date="2022-05" db="EMBL/GenBank/DDBJ databases">
        <title>Brevundimonas albigilva TT17 genome sequence.</title>
        <authorList>
            <person name="Lee K."/>
            <person name="Son H."/>
        </authorList>
    </citation>
    <scope>NUCLEOTIDE SEQUENCE</scope>
    <source>
        <strain evidence="6">TT17</strain>
    </source>
</reference>
<name>A0ABY4SI79_9CAUL</name>
<dbReference type="InterPro" id="IPR036328">
    <property type="entry name" value="MliC_sf"/>
</dbReference>